<dbReference type="PANTHER" id="PTHR24169:SF25">
    <property type="entry name" value="DORSAL-RELATED IMMUNITY FACTOR DIF-RELATED"/>
    <property type="match status" value="1"/>
</dbReference>
<dbReference type="EMBL" id="CAJHJT010000056">
    <property type="protein sequence ID" value="CAD7013622.1"/>
    <property type="molecule type" value="Genomic_DNA"/>
</dbReference>
<dbReference type="InterPro" id="IPR002909">
    <property type="entry name" value="IPT_dom"/>
</dbReference>
<dbReference type="GO" id="GO:0000978">
    <property type="term" value="F:RNA polymerase II cis-regulatory region sequence-specific DNA binding"/>
    <property type="evidence" value="ECO:0007669"/>
    <property type="project" value="TreeGrafter"/>
</dbReference>
<dbReference type="InterPro" id="IPR011539">
    <property type="entry name" value="RHD_DNA_bind_dom"/>
</dbReference>
<dbReference type="InterPro" id="IPR013783">
    <property type="entry name" value="Ig-like_fold"/>
</dbReference>
<sequence length="433" mass="48600">MNSFESGTNNFGLPTASANAEQQIQQRQQQFRERLIPTAYVRIAEQPASKALRFRYECESRFTGTLLGQSSTPNLKTYPTIEIVGFKGSAIVVVSCVTTDAPYRPHPHNLVGKENCTKGVCTVEINTDTMCAVFKNLGIQCVKKRDIEQSLRIRENIRVDPFRTGFAHSSDPASLDLSCVRLCFQVFLKDEMQHYTMPLPPVVSEPIYNKKSLPDLTIIRICSCSASVLGNTNIILMCEKIVRNDIAVRFFEEKDNTTLWQAFGALEPSKDIHKLTAISFRTPKYHKTDITEPVQVYIQLQRPSDGATSKPVKFEFMPAELSADESKRKRRKLNNEMIQQLKASQCAAQMTSEMESAAQLSQPQYPVACVKTQQRQIQQSHSDNNLSKAAHAAGPTASELLDLDSGQLVRVNSEDQYLLQLTTEELRLSNLSL</sequence>
<dbReference type="GO" id="GO:0048468">
    <property type="term" value="P:cell development"/>
    <property type="evidence" value="ECO:0007669"/>
    <property type="project" value="UniProtKB-ARBA"/>
</dbReference>
<dbReference type="InterPro" id="IPR033926">
    <property type="entry name" value="IPT_NFkappaB"/>
</dbReference>
<dbReference type="GO" id="GO:0005737">
    <property type="term" value="C:cytoplasm"/>
    <property type="evidence" value="ECO:0007669"/>
    <property type="project" value="InterPro"/>
</dbReference>
<dbReference type="Proteomes" id="UP000606786">
    <property type="component" value="Unassembled WGS sequence"/>
</dbReference>
<accession>A0A811VHM9</accession>
<dbReference type="InterPro" id="IPR000451">
    <property type="entry name" value="NFkB/Dor"/>
</dbReference>
<evidence type="ECO:0000259" key="1">
    <source>
        <dbReference type="PROSITE" id="PS50254"/>
    </source>
</evidence>
<dbReference type="PROSITE" id="PS50254">
    <property type="entry name" value="REL_2"/>
    <property type="match status" value="1"/>
</dbReference>
<dbReference type="GO" id="GO:0048731">
    <property type="term" value="P:system development"/>
    <property type="evidence" value="ECO:0007669"/>
    <property type="project" value="UniProtKB-ARBA"/>
</dbReference>
<dbReference type="GO" id="GO:0007249">
    <property type="term" value="P:canonical NF-kappaB signal transduction"/>
    <property type="evidence" value="ECO:0007669"/>
    <property type="project" value="TreeGrafter"/>
</dbReference>
<proteinExistence type="predicted"/>
<evidence type="ECO:0000313" key="2">
    <source>
        <dbReference type="EMBL" id="CAD7013622.1"/>
    </source>
</evidence>
<dbReference type="GO" id="GO:0005634">
    <property type="term" value="C:nucleus"/>
    <property type="evidence" value="ECO:0007669"/>
    <property type="project" value="TreeGrafter"/>
</dbReference>
<evidence type="ECO:0000313" key="3">
    <source>
        <dbReference type="Proteomes" id="UP000606786"/>
    </source>
</evidence>
<dbReference type="Gene3D" id="2.60.40.340">
    <property type="entry name" value="Rel homology domain (RHD), DNA-binding domain"/>
    <property type="match status" value="1"/>
</dbReference>
<feature type="domain" description="RHD" evidence="1">
    <location>
        <begin position="36"/>
        <end position="214"/>
    </location>
</feature>
<dbReference type="AlphaFoldDB" id="A0A811VHM9"/>
<dbReference type="GO" id="GO:0000981">
    <property type="term" value="F:DNA-binding transcription factor activity, RNA polymerase II-specific"/>
    <property type="evidence" value="ECO:0007669"/>
    <property type="project" value="TreeGrafter"/>
</dbReference>
<dbReference type="GO" id="GO:0045944">
    <property type="term" value="P:positive regulation of transcription by RNA polymerase II"/>
    <property type="evidence" value="ECO:0007669"/>
    <property type="project" value="TreeGrafter"/>
</dbReference>
<dbReference type="InterPro" id="IPR008967">
    <property type="entry name" value="p53-like_TF_DNA-bd_sf"/>
</dbReference>
<dbReference type="SMART" id="SM00429">
    <property type="entry name" value="IPT"/>
    <property type="match status" value="1"/>
</dbReference>
<dbReference type="Pfam" id="PF16179">
    <property type="entry name" value="RHD_dimer"/>
    <property type="match status" value="1"/>
</dbReference>
<dbReference type="Gene3D" id="2.60.40.10">
    <property type="entry name" value="Immunoglobulins"/>
    <property type="match status" value="1"/>
</dbReference>
<gene>
    <name evidence="2" type="ORF">CCAP1982_LOCUS21673</name>
</gene>
<comment type="caution">
    <text evidence="2">The sequence shown here is derived from an EMBL/GenBank/DDBJ whole genome shotgun (WGS) entry which is preliminary data.</text>
</comment>
<dbReference type="InterPro" id="IPR037059">
    <property type="entry name" value="RHD_DNA_bind_dom_sf"/>
</dbReference>
<organism evidence="2 3">
    <name type="scientific">Ceratitis capitata</name>
    <name type="common">Mediterranean fruit fly</name>
    <name type="synonym">Tephritis capitata</name>
    <dbReference type="NCBI Taxonomy" id="7213"/>
    <lineage>
        <taxon>Eukaryota</taxon>
        <taxon>Metazoa</taxon>
        <taxon>Ecdysozoa</taxon>
        <taxon>Arthropoda</taxon>
        <taxon>Hexapoda</taxon>
        <taxon>Insecta</taxon>
        <taxon>Pterygota</taxon>
        <taxon>Neoptera</taxon>
        <taxon>Endopterygota</taxon>
        <taxon>Diptera</taxon>
        <taxon>Brachycera</taxon>
        <taxon>Muscomorpha</taxon>
        <taxon>Tephritoidea</taxon>
        <taxon>Tephritidae</taxon>
        <taxon>Ceratitis</taxon>
        <taxon>Ceratitis</taxon>
    </lineage>
</organism>
<dbReference type="FunFam" id="2.60.40.340:FF:000006">
    <property type="entry name" value="Dorsal isoform 1-B"/>
    <property type="match status" value="1"/>
</dbReference>
<dbReference type="InterPro" id="IPR014756">
    <property type="entry name" value="Ig_E-set"/>
</dbReference>
<dbReference type="OrthoDB" id="7881762at2759"/>
<dbReference type="GO" id="GO:0045087">
    <property type="term" value="P:innate immune response"/>
    <property type="evidence" value="ECO:0007669"/>
    <property type="project" value="TreeGrafter"/>
</dbReference>
<reference evidence="2" key="1">
    <citation type="submission" date="2020-11" db="EMBL/GenBank/DDBJ databases">
        <authorList>
            <person name="Whitehead M."/>
        </authorList>
    </citation>
    <scope>NUCLEOTIDE SEQUENCE</scope>
    <source>
        <strain evidence="2">EGII</strain>
    </source>
</reference>
<dbReference type="GO" id="GO:0034097">
    <property type="term" value="P:response to cytokine"/>
    <property type="evidence" value="ECO:0007669"/>
    <property type="project" value="TreeGrafter"/>
</dbReference>
<dbReference type="SUPFAM" id="SSF49417">
    <property type="entry name" value="p53-like transcription factors"/>
    <property type="match status" value="1"/>
</dbReference>
<dbReference type="PRINTS" id="PR00057">
    <property type="entry name" value="NFKBTNSCPFCT"/>
</dbReference>
<dbReference type="Pfam" id="PF00554">
    <property type="entry name" value="RHD_DNA_bind"/>
    <property type="match status" value="1"/>
</dbReference>
<dbReference type="InterPro" id="IPR032397">
    <property type="entry name" value="RHD_dimer"/>
</dbReference>
<dbReference type="GO" id="GO:0038061">
    <property type="term" value="P:non-canonical NF-kappaB signal transduction"/>
    <property type="evidence" value="ECO:0007669"/>
    <property type="project" value="TreeGrafter"/>
</dbReference>
<dbReference type="CDD" id="cd01177">
    <property type="entry name" value="IPT_NFkappaB"/>
    <property type="match status" value="1"/>
</dbReference>
<name>A0A811VHM9_CERCA</name>
<dbReference type="PANTHER" id="PTHR24169">
    <property type="entry name" value="NUCLEAR FACTOR NF-KAPPA-B PROTEIN"/>
    <property type="match status" value="1"/>
</dbReference>
<keyword evidence="3" id="KW-1185">Reference proteome</keyword>
<dbReference type="SUPFAM" id="SSF81296">
    <property type="entry name" value="E set domains"/>
    <property type="match status" value="1"/>
</dbReference>
<dbReference type="GO" id="GO:0033554">
    <property type="term" value="P:cellular response to stress"/>
    <property type="evidence" value="ECO:0007669"/>
    <property type="project" value="TreeGrafter"/>
</dbReference>
<protein>
    <submittedName>
        <fullName evidence="2">(Mediterranean fruit fly) hypothetical protein</fullName>
    </submittedName>
</protein>